<keyword evidence="1" id="KW-1133">Transmembrane helix</keyword>
<sequence>MIEWFTWVEVGAALLAGLLCVALGLAGRMPGDLSVGATLAVELLLIAQLVITIVAPFVGNHPTGSLLEFYIYLVAALLIPPIAVVWALLQRDRWSTVILGVASLAIAVMAYRMHIIWTVQIA</sequence>
<feature type="transmembrane region" description="Helical" evidence="1">
    <location>
        <begin position="69"/>
        <end position="89"/>
    </location>
</feature>
<evidence type="ECO:0008006" key="4">
    <source>
        <dbReference type="Google" id="ProtNLM"/>
    </source>
</evidence>
<name>A0A7C9PLZ3_9MICO</name>
<evidence type="ECO:0000313" key="3">
    <source>
        <dbReference type="Proteomes" id="UP000479756"/>
    </source>
</evidence>
<keyword evidence="3" id="KW-1185">Reference proteome</keyword>
<evidence type="ECO:0000256" key="1">
    <source>
        <dbReference type="SAM" id="Phobius"/>
    </source>
</evidence>
<gene>
    <name evidence="2" type="ORF">G3T37_03465</name>
</gene>
<comment type="caution">
    <text evidence="2">The sequence shown here is derived from an EMBL/GenBank/DDBJ whole genome shotgun (WGS) entry which is preliminary data.</text>
</comment>
<proteinExistence type="predicted"/>
<keyword evidence="1" id="KW-0472">Membrane</keyword>
<keyword evidence="1" id="KW-0812">Transmembrane</keyword>
<feature type="transmembrane region" description="Helical" evidence="1">
    <location>
        <begin position="33"/>
        <end position="57"/>
    </location>
</feature>
<dbReference type="EMBL" id="JAAGWZ010000001">
    <property type="protein sequence ID" value="NEM90409.1"/>
    <property type="molecule type" value="Genomic_DNA"/>
</dbReference>
<accession>A0A7C9PLZ3</accession>
<evidence type="ECO:0000313" key="2">
    <source>
        <dbReference type="EMBL" id="NEM90409.1"/>
    </source>
</evidence>
<organism evidence="2 3">
    <name type="scientific">Galbitalea soli</name>
    <dbReference type="NCBI Taxonomy" id="1268042"/>
    <lineage>
        <taxon>Bacteria</taxon>
        <taxon>Bacillati</taxon>
        <taxon>Actinomycetota</taxon>
        <taxon>Actinomycetes</taxon>
        <taxon>Micrococcales</taxon>
        <taxon>Microbacteriaceae</taxon>
        <taxon>Galbitalea</taxon>
    </lineage>
</organism>
<dbReference type="RefSeq" id="WP_163472061.1">
    <property type="nucleotide sequence ID" value="NZ_JAAGWZ010000001.1"/>
</dbReference>
<dbReference type="Proteomes" id="UP000479756">
    <property type="component" value="Unassembled WGS sequence"/>
</dbReference>
<dbReference type="AlphaFoldDB" id="A0A7C9PLZ3"/>
<feature type="transmembrane region" description="Helical" evidence="1">
    <location>
        <begin position="6"/>
        <end position="26"/>
    </location>
</feature>
<protein>
    <recommendedName>
        <fullName evidence="4">Integral membrane protein</fullName>
    </recommendedName>
</protein>
<reference evidence="2 3" key="1">
    <citation type="journal article" date="2014" name="Int. J. Syst. Evol. Microbiol.">
        <title>Description of Galbitalea soli gen. nov., sp. nov., and Frondihabitans sucicola sp. nov.</title>
        <authorList>
            <person name="Kim S.J."/>
            <person name="Lim J.M."/>
            <person name="Ahn J.H."/>
            <person name="Weon H.Y."/>
            <person name="Hamada M."/>
            <person name="Suzuki K."/>
            <person name="Ahn T.Y."/>
            <person name="Kwon S.W."/>
        </authorList>
    </citation>
    <scope>NUCLEOTIDE SEQUENCE [LARGE SCALE GENOMIC DNA]</scope>
    <source>
        <strain evidence="2 3">NBRC 108727</strain>
    </source>
</reference>
<feature type="transmembrane region" description="Helical" evidence="1">
    <location>
        <begin position="96"/>
        <end position="117"/>
    </location>
</feature>